<comment type="caution">
    <text evidence="6">The sequence shown here is derived from an EMBL/GenBank/DDBJ whole genome shotgun (WGS) entry which is preliminary data.</text>
</comment>
<keyword evidence="2" id="KW-0408">Iron</keyword>
<dbReference type="eggNOG" id="COG1262">
    <property type="taxonomic scope" value="Bacteria"/>
</dbReference>
<dbReference type="EMBL" id="ASRX01000063">
    <property type="protein sequence ID" value="EYF02261.1"/>
    <property type="molecule type" value="Genomic_DNA"/>
</dbReference>
<dbReference type="RefSeq" id="WP_081865497.1">
    <property type="nucleotide sequence ID" value="NZ_ASRX01000063.1"/>
</dbReference>
<dbReference type="Proteomes" id="UP000019678">
    <property type="component" value="Unassembled WGS sequence"/>
</dbReference>
<evidence type="ECO:0000256" key="1">
    <source>
        <dbReference type="ARBA" id="ARBA00023002"/>
    </source>
</evidence>
<dbReference type="PANTHER" id="PTHR23150:SF36">
    <property type="entry name" value="HERCYNINE OXYGENASE"/>
    <property type="match status" value="1"/>
</dbReference>
<evidence type="ECO:0000313" key="6">
    <source>
        <dbReference type="EMBL" id="EYF02261.1"/>
    </source>
</evidence>
<evidence type="ECO:0008006" key="8">
    <source>
        <dbReference type="Google" id="ProtNLM"/>
    </source>
</evidence>
<dbReference type="SUPFAM" id="SSF56436">
    <property type="entry name" value="C-type lectin-like"/>
    <property type="match status" value="1"/>
</dbReference>
<feature type="domain" description="DinB-like" evidence="5">
    <location>
        <begin position="25"/>
        <end position="163"/>
    </location>
</feature>
<accession>A0A017T123</accession>
<feature type="domain" description="Sulfatase-modifying factor enzyme-like" evidence="4">
    <location>
        <begin position="221"/>
        <end position="368"/>
    </location>
</feature>
<dbReference type="InterPro" id="IPR005532">
    <property type="entry name" value="SUMF_dom"/>
</dbReference>
<dbReference type="NCBIfam" id="TIGR03440">
    <property type="entry name" value="egtB_TIGR03440"/>
    <property type="match status" value="1"/>
</dbReference>
<dbReference type="Pfam" id="PF12867">
    <property type="entry name" value="DinB_2"/>
    <property type="match status" value="1"/>
</dbReference>
<sequence>MVSGGPVAQAGKREAERGVSLGARYDAVRAFTEALCAPLSAEDYVVQSMPDASPAKWHLAHTSWFFETFVLEPAARAVGVSFAPFHPRFGFLFNSYYVGVGKRHSRPQRGMLTRPTVAEVYAYRQHVDARMRALLMEVAGGAHANLKATIEVGLQHEQQHQELLLTDVKHLLAQNPLRPALREDGGEHAGGVETGVVWGAAGTTGAADAARFIEKEEGVRWIGHAGEGFAFDNESPRHRVFVAAHALADRPVTCGDYLAFMEDGGYRRADLWLSEGWEAVQVQGWEAPLYWEREEGDWQVFTLHGMRAVDPRAPVSHVSFYEADAFARWAGARLPTEAEWEVGAEGLAVEGNFAESGRLRPAPVTTAGDEGAPRAMFGDVWEWTASAYLPYPGYEAWAGTLGEYNGKFMSGQMVLRGGSCFTPASHARATYRNFFPPSARWQASGLRLAR</sequence>
<dbReference type="InterPro" id="IPR051043">
    <property type="entry name" value="Sulfatase_Mod_Factor_Kinase"/>
</dbReference>
<dbReference type="InterPro" id="IPR042095">
    <property type="entry name" value="SUMF_sf"/>
</dbReference>
<dbReference type="Gene3D" id="3.90.1580.10">
    <property type="entry name" value="paralog of FGE (formylglycine-generating enzyme)"/>
    <property type="match status" value="1"/>
</dbReference>
<dbReference type="InterPro" id="IPR016187">
    <property type="entry name" value="CTDL_fold"/>
</dbReference>
<dbReference type="InterPro" id="IPR024775">
    <property type="entry name" value="DinB-like"/>
</dbReference>
<dbReference type="Pfam" id="PF03781">
    <property type="entry name" value="FGE-sulfatase"/>
    <property type="match status" value="1"/>
</dbReference>
<dbReference type="STRING" id="1192034.CAP_7333"/>
<evidence type="ECO:0000256" key="2">
    <source>
        <dbReference type="ARBA" id="ARBA00023004"/>
    </source>
</evidence>
<gene>
    <name evidence="6" type="ORF">CAP_7333</name>
</gene>
<evidence type="ECO:0000259" key="5">
    <source>
        <dbReference type="Pfam" id="PF12867"/>
    </source>
</evidence>
<organism evidence="6 7">
    <name type="scientific">Chondromyces apiculatus DSM 436</name>
    <dbReference type="NCBI Taxonomy" id="1192034"/>
    <lineage>
        <taxon>Bacteria</taxon>
        <taxon>Pseudomonadati</taxon>
        <taxon>Myxococcota</taxon>
        <taxon>Polyangia</taxon>
        <taxon>Polyangiales</taxon>
        <taxon>Polyangiaceae</taxon>
        <taxon>Chondromyces</taxon>
    </lineage>
</organism>
<dbReference type="InterPro" id="IPR017806">
    <property type="entry name" value="EgtB"/>
</dbReference>
<comment type="pathway">
    <text evidence="3">Amino-acid biosynthesis; ergothioneine biosynthesis.</text>
</comment>
<dbReference type="PANTHER" id="PTHR23150">
    <property type="entry name" value="SULFATASE MODIFYING FACTOR 1, 2"/>
    <property type="match status" value="1"/>
</dbReference>
<name>A0A017T123_9BACT</name>
<keyword evidence="1" id="KW-0560">Oxidoreductase</keyword>
<evidence type="ECO:0000256" key="3">
    <source>
        <dbReference type="ARBA" id="ARBA00037882"/>
    </source>
</evidence>
<evidence type="ECO:0000313" key="7">
    <source>
        <dbReference type="Proteomes" id="UP000019678"/>
    </source>
</evidence>
<dbReference type="SUPFAM" id="SSF109854">
    <property type="entry name" value="DinB/YfiT-like putative metalloenzymes"/>
    <property type="match status" value="1"/>
</dbReference>
<protein>
    <recommendedName>
        <fullName evidence="8">Ergothioneine biosynthesis protein EgtB</fullName>
    </recommendedName>
</protein>
<dbReference type="OrthoDB" id="9768004at2"/>
<proteinExistence type="predicted"/>
<dbReference type="InterPro" id="IPR034660">
    <property type="entry name" value="DinB/YfiT-like"/>
</dbReference>
<reference evidence="6 7" key="1">
    <citation type="submission" date="2013-05" db="EMBL/GenBank/DDBJ databases">
        <title>Genome assembly of Chondromyces apiculatus DSM 436.</title>
        <authorList>
            <person name="Sharma G."/>
            <person name="Khatri I."/>
            <person name="Kaur C."/>
            <person name="Mayilraj S."/>
            <person name="Subramanian S."/>
        </authorList>
    </citation>
    <scope>NUCLEOTIDE SEQUENCE [LARGE SCALE GENOMIC DNA]</scope>
    <source>
        <strain evidence="6 7">DSM 436</strain>
    </source>
</reference>
<dbReference type="GO" id="GO:0052699">
    <property type="term" value="P:ergothioneine biosynthetic process"/>
    <property type="evidence" value="ECO:0007669"/>
    <property type="project" value="InterPro"/>
</dbReference>
<evidence type="ECO:0000259" key="4">
    <source>
        <dbReference type="Pfam" id="PF03781"/>
    </source>
</evidence>
<keyword evidence="7" id="KW-1185">Reference proteome</keyword>
<dbReference type="AlphaFoldDB" id="A0A017T123"/>